<name>A0A4Q2DWK7_9AGAR</name>
<dbReference type="EMBL" id="SDEE01000027">
    <property type="protein sequence ID" value="RXW24046.1"/>
    <property type="molecule type" value="Genomic_DNA"/>
</dbReference>
<dbReference type="STRING" id="2316362.A0A4Q2DWK7"/>
<organism evidence="1 2">
    <name type="scientific">Candolleomyces aberdarensis</name>
    <dbReference type="NCBI Taxonomy" id="2316362"/>
    <lineage>
        <taxon>Eukaryota</taxon>
        <taxon>Fungi</taxon>
        <taxon>Dikarya</taxon>
        <taxon>Basidiomycota</taxon>
        <taxon>Agaricomycotina</taxon>
        <taxon>Agaricomycetes</taxon>
        <taxon>Agaricomycetidae</taxon>
        <taxon>Agaricales</taxon>
        <taxon>Agaricineae</taxon>
        <taxon>Psathyrellaceae</taxon>
        <taxon>Candolleomyces</taxon>
    </lineage>
</organism>
<keyword evidence="2" id="KW-1185">Reference proteome</keyword>
<sequence>MNFRDNLLPDKKYITSWISAGWTNDVMTYINLIYLGIITDRIPIVAMFTPSHIGGSVPPIPFGDVFDVPRLRQSLQRPVLEWREVKDSSSRELDDLGCWNVWEAVQDREHYPRHSVVPDMLSIDISYTKAPNWLKLIPNFEHDMHSTFWSLAVLGFPEGRRDNLVPPRESQHHHVMLPPDEQVLCYDYLYYVCAAQPFEFDFDYSPAWRFVGQHLRWTPQLEALVDHYVRRTIGVPDGEVTPTWISVHIRHGDFKNWCGNVPIEDCFAPLSVIAQRVQEVKEEILEKKGIVVENVIMTSDERDEAWWASVRSRGWFQVDHSETVEQYGAWYPVLIDAGIQSGGMGFVGTDRSTMSILARRRVESWRDGVVRTVKWGRPGADDH</sequence>
<dbReference type="CDD" id="cd11296">
    <property type="entry name" value="O-FucT_like"/>
    <property type="match status" value="1"/>
</dbReference>
<accession>A0A4Q2DWK7</accession>
<dbReference type="AlphaFoldDB" id="A0A4Q2DWK7"/>
<evidence type="ECO:0000313" key="1">
    <source>
        <dbReference type="EMBL" id="RXW24046.1"/>
    </source>
</evidence>
<proteinExistence type="predicted"/>
<gene>
    <name evidence="1" type="ORF">EST38_g1825</name>
</gene>
<comment type="caution">
    <text evidence="1">The sequence shown here is derived from an EMBL/GenBank/DDBJ whole genome shotgun (WGS) entry which is preliminary data.</text>
</comment>
<protein>
    <submittedName>
        <fullName evidence="1">Uncharacterized protein</fullName>
    </submittedName>
</protein>
<reference evidence="1 2" key="1">
    <citation type="submission" date="2019-01" db="EMBL/GenBank/DDBJ databases">
        <title>Draft genome sequence of Psathyrella aberdarensis IHI B618.</title>
        <authorList>
            <person name="Buettner E."/>
            <person name="Kellner H."/>
        </authorList>
    </citation>
    <scope>NUCLEOTIDE SEQUENCE [LARGE SCALE GENOMIC DNA]</scope>
    <source>
        <strain evidence="1 2">IHI B618</strain>
    </source>
</reference>
<evidence type="ECO:0000313" key="2">
    <source>
        <dbReference type="Proteomes" id="UP000290288"/>
    </source>
</evidence>
<dbReference type="OrthoDB" id="423313at2759"/>
<dbReference type="Proteomes" id="UP000290288">
    <property type="component" value="Unassembled WGS sequence"/>
</dbReference>
<dbReference type="Gene3D" id="3.40.50.11350">
    <property type="match status" value="1"/>
</dbReference>